<keyword evidence="1" id="KW-0812">Transmembrane</keyword>
<dbReference type="Proteomes" id="UP001350748">
    <property type="component" value="Unassembled WGS sequence"/>
</dbReference>
<dbReference type="EMBL" id="JAZHYN010000052">
    <property type="protein sequence ID" value="MEF3367670.1"/>
    <property type="molecule type" value="Genomic_DNA"/>
</dbReference>
<protein>
    <recommendedName>
        <fullName evidence="4">DUF4239 domain-containing protein</fullName>
    </recommendedName>
</protein>
<organism evidence="2 3">
    <name type="scientific">Methylocystis borbori</name>
    <dbReference type="NCBI Taxonomy" id="3118750"/>
    <lineage>
        <taxon>Bacteria</taxon>
        <taxon>Pseudomonadati</taxon>
        <taxon>Pseudomonadota</taxon>
        <taxon>Alphaproteobacteria</taxon>
        <taxon>Hyphomicrobiales</taxon>
        <taxon>Methylocystaceae</taxon>
        <taxon>Methylocystis</taxon>
    </lineage>
</organism>
<keyword evidence="1" id="KW-1133">Transmembrane helix</keyword>
<dbReference type="Pfam" id="PF14023">
    <property type="entry name" value="Bestrophin-like"/>
    <property type="match status" value="1"/>
</dbReference>
<keyword evidence="1" id="KW-0472">Membrane</keyword>
<feature type="transmembrane region" description="Helical" evidence="1">
    <location>
        <begin position="180"/>
        <end position="203"/>
    </location>
</feature>
<feature type="transmembrane region" description="Helical" evidence="1">
    <location>
        <begin position="215"/>
        <end position="234"/>
    </location>
</feature>
<comment type="caution">
    <text evidence="2">The sequence shown here is derived from an EMBL/GenBank/DDBJ whole genome shotgun (WGS) entry which is preliminary data.</text>
</comment>
<name>A0ABU7XKI1_9HYPH</name>
<evidence type="ECO:0000313" key="2">
    <source>
        <dbReference type="EMBL" id="MEF3367670.1"/>
    </source>
</evidence>
<dbReference type="InterPro" id="IPR025333">
    <property type="entry name" value="DUF4239"/>
</dbReference>
<evidence type="ECO:0000256" key="1">
    <source>
        <dbReference type="SAM" id="Phobius"/>
    </source>
</evidence>
<feature type="transmembrane region" description="Helical" evidence="1">
    <location>
        <begin position="49"/>
        <end position="71"/>
    </location>
</feature>
<accession>A0ABU7XKI1</accession>
<reference evidence="2 3" key="1">
    <citation type="submission" date="2024-02" db="EMBL/GenBank/DDBJ databases">
        <authorList>
            <person name="Grouzdev D."/>
        </authorList>
    </citation>
    <scope>NUCLEOTIDE SEQUENCE [LARGE SCALE GENOMIC DNA]</scope>
    <source>
        <strain evidence="2 3">9N</strain>
    </source>
</reference>
<dbReference type="RefSeq" id="WP_332082713.1">
    <property type="nucleotide sequence ID" value="NZ_JAZHYN010000052.1"/>
</dbReference>
<keyword evidence="3" id="KW-1185">Reference proteome</keyword>
<evidence type="ECO:0008006" key="4">
    <source>
        <dbReference type="Google" id="ProtNLM"/>
    </source>
</evidence>
<proteinExistence type="predicted"/>
<evidence type="ECO:0000313" key="3">
    <source>
        <dbReference type="Proteomes" id="UP001350748"/>
    </source>
</evidence>
<sequence>MFLFLASLPFWLGAFFTVLLPTALAMTGPFIIRKRLPLSRLVKNNEVAGFHFGTVGVIYAVMLAFAIVTVWEKFSEAELFVLHEAGASAALHRFAAGPEPDAVAMRAAINVYMQSAVEEEWPRMAAARESRETARALDALYAAAMRLGEGKAAAVGVEIMRELGNITQARRGRLHLAMGVVPPALWTMLIFGAALTIGFSYFFGLEDLRAQTMMTGGLSSIVFLGLFIIVSYNYPFTGEVSVEPHPVISVMENFRGR</sequence>
<gene>
    <name evidence="2" type="ORF">V3H18_14110</name>
</gene>